<comment type="caution">
    <text evidence="1">The sequence shown here is derived from an EMBL/GenBank/DDBJ whole genome shotgun (WGS) entry which is preliminary data.</text>
</comment>
<proteinExistence type="predicted"/>
<dbReference type="Proteomes" id="UP000005326">
    <property type="component" value="Unassembled WGS sequence"/>
</dbReference>
<accession>B0MRY2</accession>
<reference evidence="1" key="1">
    <citation type="submission" date="2007-10" db="EMBL/GenBank/DDBJ databases">
        <authorList>
            <person name="Fulton L."/>
            <person name="Clifton S."/>
            <person name="Fulton B."/>
            <person name="Xu J."/>
            <person name="Minx P."/>
            <person name="Pepin K.H."/>
            <person name="Johnson M."/>
            <person name="Thiruvilangam P."/>
            <person name="Bhonagiri V."/>
            <person name="Nash W.E."/>
            <person name="Mardis E.R."/>
            <person name="Wilson R.K."/>
        </authorList>
    </citation>
    <scope>NUCLEOTIDE SEQUENCE [LARGE SCALE GENOMIC DNA]</scope>
    <source>
        <strain evidence="1">DSM 15702</strain>
    </source>
</reference>
<protein>
    <submittedName>
        <fullName evidence="1">Uncharacterized protein</fullName>
    </submittedName>
</protein>
<name>B0MRY2_9FIRM</name>
<reference evidence="1" key="2">
    <citation type="submission" date="2014-06" db="EMBL/GenBank/DDBJ databases">
        <title>Draft genome sequence of Eubacterium siraeum (DSM 15702).</title>
        <authorList>
            <person name="Sudarsanam P."/>
            <person name="Ley R."/>
            <person name="Guruge J."/>
            <person name="Turnbaugh P.J."/>
            <person name="Mahowald M."/>
            <person name="Liep D."/>
            <person name="Gordon J."/>
        </authorList>
    </citation>
    <scope>NUCLEOTIDE SEQUENCE</scope>
    <source>
        <strain evidence="1">DSM 15702</strain>
    </source>
</reference>
<dbReference type="AlphaFoldDB" id="B0MRY2"/>
<sequence>MPQQPFYYVRICKYAKLKFREADKCDITVLLYRKLLIFGFK</sequence>
<evidence type="ECO:0000313" key="1">
    <source>
        <dbReference type="EMBL" id="EDR99550.1"/>
    </source>
</evidence>
<dbReference type="EMBL" id="ABCA03000055">
    <property type="protein sequence ID" value="EDR99550.1"/>
    <property type="molecule type" value="Genomic_DNA"/>
</dbReference>
<gene>
    <name evidence="1" type="ORF">EUBSIR_02618</name>
</gene>
<keyword evidence="2" id="KW-1185">Reference proteome</keyword>
<organism evidence="1 2">
    <name type="scientific">[Eubacterium] siraeum DSM 15702</name>
    <dbReference type="NCBI Taxonomy" id="428128"/>
    <lineage>
        <taxon>Bacteria</taxon>
        <taxon>Bacillati</taxon>
        <taxon>Bacillota</taxon>
        <taxon>Clostridia</taxon>
        <taxon>Eubacteriales</taxon>
        <taxon>Oscillospiraceae</taxon>
        <taxon>Oscillospiraceae incertae sedis</taxon>
    </lineage>
</organism>
<evidence type="ECO:0000313" key="2">
    <source>
        <dbReference type="Proteomes" id="UP000005326"/>
    </source>
</evidence>